<name>A0A412G560_9FIRM</name>
<sequence>MRWKKLEITLIALMILSGAGFWTFKTLRHQPYSLTPVTMTREQLSEQVDLDITLINELFRDELNREIAPAVAEVDFRGECFTIGYAAHFTETPVPIGLLYEGKGNSPLGRGISLELYVSDRDLSSVMPLSKRITWLGPERQLGMLGSTAAILEYHQKGKNVCGQFHVKHGDLFYLGELKYYDSAMTGEWEHDQKIWEAALDQLLPFLAE</sequence>
<dbReference type="EMBL" id="QRUP01000003">
    <property type="protein sequence ID" value="RGR75909.1"/>
    <property type="molecule type" value="Genomic_DNA"/>
</dbReference>
<evidence type="ECO:0000313" key="2">
    <source>
        <dbReference type="Proteomes" id="UP000284178"/>
    </source>
</evidence>
<accession>A0A412G560</accession>
<gene>
    <name evidence="1" type="ORF">DWY25_03995</name>
</gene>
<dbReference type="RefSeq" id="WP_117893982.1">
    <property type="nucleotide sequence ID" value="NZ_CABJCV010000003.1"/>
</dbReference>
<dbReference type="AlphaFoldDB" id="A0A412G560"/>
<proteinExistence type="predicted"/>
<comment type="caution">
    <text evidence="1">The sequence shown here is derived from an EMBL/GenBank/DDBJ whole genome shotgun (WGS) entry which is preliminary data.</text>
</comment>
<dbReference type="Proteomes" id="UP000284178">
    <property type="component" value="Unassembled WGS sequence"/>
</dbReference>
<reference evidence="1 2" key="1">
    <citation type="submission" date="2018-08" db="EMBL/GenBank/DDBJ databases">
        <title>A genome reference for cultivated species of the human gut microbiota.</title>
        <authorList>
            <person name="Zou Y."/>
            <person name="Xue W."/>
            <person name="Luo G."/>
        </authorList>
    </citation>
    <scope>NUCLEOTIDE SEQUENCE [LARGE SCALE GENOMIC DNA]</scope>
    <source>
        <strain evidence="1 2">AF24-29</strain>
    </source>
</reference>
<dbReference type="GeneID" id="83014567"/>
<evidence type="ECO:0000313" key="1">
    <source>
        <dbReference type="EMBL" id="RGR75909.1"/>
    </source>
</evidence>
<protein>
    <submittedName>
        <fullName evidence="1">Uncharacterized protein</fullName>
    </submittedName>
</protein>
<organism evidence="1 2">
    <name type="scientific">Holdemania filiformis</name>
    <dbReference type="NCBI Taxonomy" id="61171"/>
    <lineage>
        <taxon>Bacteria</taxon>
        <taxon>Bacillati</taxon>
        <taxon>Bacillota</taxon>
        <taxon>Erysipelotrichia</taxon>
        <taxon>Erysipelotrichales</taxon>
        <taxon>Erysipelotrichaceae</taxon>
        <taxon>Holdemania</taxon>
    </lineage>
</organism>
<keyword evidence="2" id="KW-1185">Reference proteome</keyword>